<evidence type="ECO:0000313" key="7">
    <source>
        <dbReference type="Proteomes" id="UP000289921"/>
    </source>
</evidence>
<dbReference type="Gene3D" id="1.10.520.40">
    <property type="entry name" value="CRISPR-associated protein Cse2"/>
    <property type="match status" value="1"/>
</dbReference>
<dbReference type="Pfam" id="PF09485">
    <property type="entry name" value="CRISPR_Cse2"/>
    <property type="match status" value="1"/>
</dbReference>
<dbReference type="NCBIfam" id="TIGR02548">
    <property type="entry name" value="casB_cse2"/>
    <property type="match status" value="1"/>
</dbReference>
<proteinExistence type="predicted"/>
<reference evidence="2 6" key="2">
    <citation type="submission" date="2016-07" db="EMBL/GenBank/DDBJ databases">
        <title>A clinical isolate of carbapenem-resistant Streptococcus oralis with altered penicillin binding proteins.</title>
        <authorList>
            <person name="Kanji J.N."/>
            <person name="Bharat A."/>
            <person name="Naidu P."/>
            <person name="Martin I."/>
            <person name="Mulvey M.R."/>
            <person name="Panaro C.D."/>
        </authorList>
    </citation>
    <scope>NUCLEOTIDE SEQUENCE [LARGE SCALE GENOMIC DNA]</scope>
    <source>
        <strain evidence="2 6">SC15-3744</strain>
    </source>
</reference>
<dbReference type="CDD" id="cd09731">
    <property type="entry name" value="Cse2_I-E"/>
    <property type="match status" value="1"/>
</dbReference>
<dbReference type="EMBL" id="QEWK01000004">
    <property type="protein sequence ID" value="RXX21033.1"/>
    <property type="molecule type" value="Genomic_DNA"/>
</dbReference>
<dbReference type="Proteomes" id="UP000289921">
    <property type="component" value="Unassembled WGS sequence"/>
</dbReference>
<accession>A0A081R2M7</accession>
<evidence type="ECO:0000313" key="6">
    <source>
        <dbReference type="Proteomes" id="UP000183671"/>
    </source>
</evidence>
<gene>
    <name evidence="1" type="primary">casB</name>
    <name evidence="2" type="ORF">BBP19_08030</name>
    <name evidence="4" type="ORF">DF217_07395</name>
    <name evidence="3" type="ORF">I6H78_03235</name>
    <name evidence="1" type="ORF">SK143_1392</name>
</gene>
<evidence type="ECO:0000313" key="8">
    <source>
        <dbReference type="Proteomes" id="UP000595948"/>
    </source>
</evidence>
<dbReference type="EMBL" id="MBDM01000007">
    <property type="protein sequence ID" value="OJG02555.1"/>
    <property type="molecule type" value="Genomic_DNA"/>
</dbReference>
<dbReference type="Proteomes" id="UP000028098">
    <property type="component" value="Unassembled WGS sequence"/>
</dbReference>
<dbReference type="AlphaFoldDB" id="A0A081R2M7"/>
<reference evidence="4 7" key="3">
    <citation type="submission" date="2018-05" db="EMBL/GenBank/DDBJ databases">
        <title>Streptococcus from otitis media.</title>
        <authorList>
            <person name="Wayes A.M."/>
            <person name="Jakubovics N.S."/>
        </authorList>
    </citation>
    <scope>NUCLEOTIDE SEQUENCE [LARGE SCALE GENOMIC DNA]</scope>
    <source>
        <strain evidence="4 7">NU39</strain>
    </source>
</reference>
<dbReference type="RefSeq" id="WP_000893380.1">
    <property type="nucleotide sequence ID" value="NZ_CP066059.1"/>
</dbReference>
<name>A0A081R2M7_STROR</name>
<dbReference type="Proteomes" id="UP000595948">
    <property type="component" value="Chromosome"/>
</dbReference>
<sequence length="197" mass="22874">MLEQSKQTVGSVTKRIIRQLSYELESPLSKAALAKIRKTLGKPLSDATDIWPILFEHLPEEFVNSYQQPSYEELAIYTAIQFYALHQQGTSTSVMLDEPDTYQNIGSALSQLRKGDDTTAIDRRFNVMITSSTFEELIYHLRHMMMLLKTKSPATKVDYAKLAEDLYWFLKNVQENLRLNWARSYYKQIKGEKHNDN</sequence>
<evidence type="ECO:0000313" key="1">
    <source>
        <dbReference type="EMBL" id="KEQ49450.1"/>
    </source>
</evidence>
<dbReference type="InterPro" id="IPR013382">
    <property type="entry name" value="CRISPR-assoc_prot_Cse2"/>
</dbReference>
<evidence type="ECO:0000313" key="2">
    <source>
        <dbReference type="EMBL" id="OJG02555.1"/>
    </source>
</evidence>
<dbReference type="PATRIC" id="fig|1303.44.peg.1325"/>
<reference evidence="3 8" key="4">
    <citation type="submission" date="2020-12" db="EMBL/GenBank/DDBJ databases">
        <title>FDA dAtabase for Regulatory Grade micrObial Sequences (FDA-ARGOS): Supporting development and validation of Infectious Disease Dx tests.</title>
        <authorList>
            <person name="Sproer C."/>
            <person name="Gronow S."/>
            <person name="Severitt S."/>
            <person name="Schroder I."/>
            <person name="Tallon L."/>
            <person name="Sadzewicz L."/>
            <person name="Zhao X."/>
            <person name="Boylan J."/>
            <person name="Ott S."/>
            <person name="Bowen H."/>
            <person name="Vavikolanu K."/>
            <person name="Mehta A."/>
            <person name="Aluvathingal J."/>
            <person name="Nadendla S."/>
            <person name="Lowell S."/>
            <person name="Myers T."/>
            <person name="Yan Y."/>
            <person name="Sichtig H."/>
        </authorList>
    </citation>
    <scope>NUCLEOTIDE SEQUENCE [LARGE SCALE GENOMIC DNA]</scope>
    <source>
        <strain evidence="3 8">FDAARGOS_1021</strain>
    </source>
</reference>
<organism evidence="1 5">
    <name type="scientific">Streptococcus oralis</name>
    <dbReference type="NCBI Taxonomy" id="1303"/>
    <lineage>
        <taxon>Bacteria</taxon>
        <taxon>Bacillati</taxon>
        <taxon>Bacillota</taxon>
        <taxon>Bacilli</taxon>
        <taxon>Lactobacillales</taxon>
        <taxon>Streptococcaceae</taxon>
        <taxon>Streptococcus</taxon>
    </lineage>
</organism>
<dbReference type="EMBL" id="JPGB01000006">
    <property type="protein sequence ID" value="KEQ49450.1"/>
    <property type="molecule type" value="Genomic_DNA"/>
</dbReference>
<evidence type="ECO:0000313" key="4">
    <source>
        <dbReference type="EMBL" id="RXX21033.1"/>
    </source>
</evidence>
<reference evidence="1 5" key="1">
    <citation type="submission" date="2014-05" db="EMBL/GenBank/DDBJ databases">
        <authorList>
            <person name="Daugherty S.C."/>
            <person name="Tallon L.J."/>
            <person name="Sadzewicz L."/>
            <person name="Kilian M."/>
            <person name="Tettelin H."/>
        </authorList>
    </citation>
    <scope>NUCLEOTIDE SEQUENCE [LARGE SCALE GENOMIC DNA]</scope>
    <source>
        <strain evidence="1 5">SK143</strain>
    </source>
</reference>
<dbReference type="EMBL" id="CP066059">
    <property type="protein sequence ID" value="QQC36024.1"/>
    <property type="molecule type" value="Genomic_DNA"/>
</dbReference>
<dbReference type="Proteomes" id="UP000183671">
    <property type="component" value="Unassembled WGS sequence"/>
</dbReference>
<dbReference type="InterPro" id="IPR038287">
    <property type="entry name" value="Cse2_sf"/>
</dbReference>
<evidence type="ECO:0000313" key="3">
    <source>
        <dbReference type="EMBL" id="QQC36024.1"/>
    </source>
</evidence>
<evidence type="ECO:0000313" key="5">
    <source>
        <dbReference type="Proteomes" id="UP000028098"/>
    </source>
</evidence>
<protein>
    <submittedName>
        <fullName evidence="1 2">CRISPR-associated protein</fullName>
    </submittedName>
</protein>